<keyword evidence="4" id="KW-0804">Transcription</keyword>
<dbReference type="PROSITE" id="PS50931">
    <property type="entry name" value="HTH_LYSR"/>
    <property type="match status" value="1"/>
</dbReference>
<dbReference type="InterPro" id="IPR005119">
    <property type="entry name" value="LysR_subst-bd"/>
</dbReference>
<proteinExistence type="inferred from homology"/>
<evidence type="ECO:0000259" key="5">
    <source>
        <dbReference type="PROSITE" id="PS50931"/>
    </source>
</evidence>
<evidence type="ECO:0000313" key="6">
    <source>
        <dbReference type="EMBL" id="AXK31926.1"/>
    </source>
</evidence>
<comment type="similarity">
    <text evidence="1">Belongs to the LysR transcriptional regulatory family.</text>
</comment>
<dbReference type="InterPro" id="IPR000847">
    <property type="entry name" value="LysR_HTH_N"/>
</dbReference>
<keyword evidence="7" id="KW-1185">Reference proteome</keyword>
<dbReference type="PANTHER" id="PTHR30346:SF29">
    <property type="entry name" value="LYSR SUBSTRATE-BINDING"/>
    <property type="match status" value="1"/>
</dbReference>
<dbReference type="SUPFAM" id="SSF46785">
    <property type="entry name" value="Winged helix' DNA-binding domain"/>
    <property type="match status" value="1"/>
</dbReference>
<dbReference type="GO" id="GO:0032993">
    <property type="term" value="C:protein-DNA complex"/>
    <property type="evidence" value="ECO:0007669"/>
    <property type="project" value="TreeGrafter"/>
</dbReference>
<name>A0A345XJW0_9ACTN</name>
<keyword evidence="2" id="KW-0805">Transcription regulation</keyword>
<dbReference type="KEGG" id="sarm:DVA86_03965"/>
<protein>
    <submittedName>
        <fullName evidence="6">LysR family transcriptional regulator</fullName>
    </submittedName>
</protein>
<gene>
    <name evidence="6" type="ORF">DVA86_03965</name>
</gene>
<evidence type="ECO:0000313" key="7">
    <source>
        <dbReference type="Proteomes" id="UP000254425"/>
    </source>
</evidence>
<dbReference type="InterPro" id="IPR036390">
    <property type="entry name" value="WH_DNA-bd_sf"/>
</dbReference>
<keyword evidence="3" id="KW-0238">DNA-binding</keyword>
<feature type="domain" description="HTH lysR-type" evidence="5">
    <location>
        <begin position="1"/>
        <end position="60"/>
    </location>
</feature>
<evidence type="ECO:0000256" key="2">
    <source>
        <dbReference type="ARBA" id="ARBA00023015"/>
    </source>
</evidence>
<evidence type="ECO:0000256" key="1">
    <source>
        <dbReference type="ARBA" id="ARBA00009437"/>
    </source>
</evidence>
<dbReference type="GO" id="GO:0003677">
    <property type="term" value="F:DNA binding"/>
    <property type="evidence" value="ECO:0007669"/>
    <property type="project" value="UniProtKB-KW"/>
</dbReference>
<dbReference type="Proteomes" id="UP000254425">
    <property type="component" value="Chromosome"/>
</dbReference>
<dbReference type="Gene3D" id="3.40.190.10">
    <property type="entry name" value="Periplasmic binding protein-like II"/>
    <property type="match status" value="2"/>
</dbReference>
<accession>A0A345XJW0</accession>
<dbReference type="SUPFAM" id="SSF53850">
    <property type="entry name" value="Periplasmic binding protein-like II"/>
    <property type="match status" value="1"/>
</dbReference>
<sequence>MFYEVRRLRLLRELAAHGTIAATAEACHLTPSAVSQQLSLLEREAGTPLFVRDGRRLVLTEAARVLVAHTERVLAELERARAEVAALRTGVRGTVRLSGFPSAAVALAAPAIAACRAAHPELRVLLGESEPAESVAALRAQTCDVALVYEYDLLPRISDSGVELRELLREPLLAALPPNAEAPPDGGAVALAGLAEQPWIAPRSDTALRTVIERACQSAGFEPRLDYTSDDYTVIMSLVQAGLGVSVLPRLVAEPLASDVRLREVAGLRPTRTVSAAVRAGSAAEPRIAALTDALTAAAERWRAEQSL</sequence>
<evidence type="ECO:0000256" key="3">
    <source>
        <dbReference type="ARBA" id="ARBA00023125"/>
    </source>
</evidence>
<dbReference type="Pfam" id="PF03466">
    <property type="entry name" value="LysR_substrate"/>
    <property type="match status" value="1"/>
</dbReference>
<dbReference type="Gene3D" id="1.10.10.10">
    <property type="entry name" value="Winged helix-like DNA-binding domain superfamily/Winged helix DNA-binding domain"/>
    <property type="match status" value="1"/>
</dbReference>
<reference evidence="6 7" key="1">
    <citation type="submission" date="2018-07" db="EMBL/GenBank/DDBJ databases">
        <title>Draft genome of the type strain Streptomyces armeniacus ATCC 15676.</title>
        <authorList>
            <person name="Labana P."/>
            <person name="Gosse J.T."/>
            <person name="Boddy C.N."/>
        </authorList>
    </citation>
    <scope>NUCLEOTIDE SEQUENCE [LARGE SCALE GENOMIC DNA]</scope>
    <source>
        <strain evidence="6 7">ATCC 15676</strain>
    </source>
</reference>
<dbReference type="RefSeq" id="WP_208875815.1">
    <property type="nucleotide sequence ID" value="NZ_CP031320.1"/>
</dbReference>
<dbReference type="InterPro" id="IPR036388">
    <property type="entry name" value="WH-like_DNA-bd_sf"/>
</dbReference>
<dbReference type="PANTHER" id="PTHR30346">
    <property type="entry name" value="TRANSCRIPTIONAL DUAL REGULATOR HCAR-RELATED"/>
    <property type="match status" value="1"/>
</dbReference>
<dbReference type="GO" id="GO:0003700">
    <property type="term" value="F:DNA-binding transcription factor activity"/>
    <property type="evidence" value="ECO:0007669"/>
    <property type="project" value="InterPro"/>
</dbReference>
<dbReference type="Pfam" id="PF00126">
    <property type="entry name" value="HTH_1"/>
    <property type="match status" value="1"/>
</dbReference>
<dbReference type="EMBL" id="CP031320">
    <property type="protein sequence ID" value="AXK31926.1"/>
    <property type="molecule type" value="Genomic_DNA"/>
</dbReference>
<dbReference type="AlphaFoldDB" id="A0A345XJW0"/>
<evidence type="ECO:0000256" key="4">
    <source>
        <dbReference type="ARBA" id="ARBA00023163"/>
    </source>
</evidence>
<organism evidence="6 7">
    <name type="scientific">Streptomyces armeniacus</name>
    <dbReference type="NCBI Taxonomy" id="83291"/>
    <lineage>
        <taxon>Bacteria</taxon>
        <taxon>Bacillati</taxon>
        <taxon>Actinomycetota</taxon>
        <taxon>Actinomycetes</taxon>
        <taxon>Kitasatosporales</taxon>
        <taxon>Streptomycetaceae</taxon>
        <taxon>Streptomyces</taxon>
    </lineage>
</organism>